<protein>
    <submittedName>
        <fullName evidence="4">Response regulator transcription factor</fullName>
    </submittedName>
</protein>
<dbReference type="Gene3D" id="1.10.10.10">
    <property type="entry name" value="Winged helix-like DNA-binding domain superfamily/Winged helix DNA-binding domain"/>
    <property type="match status" value="1"/>
</dbReference>
<dbReference type="PROSITE" id="PS51755">
    <property type="entry name" value="OMPR_PHOB"/>
    <property type="match status" value="1"/>
</dbReference>
<dbReference type="InterPro" id="IPR016032">
    <property type="entry name" value="Sig_transdc_resp-reg_C-effctor"/>
</dbReference>
<evidence type="ECO:0000259" key="3">
    <source>
        <dbReference type="PROSITE" id="PS51755"/>
    </source>
</evidence>
<keyword evidence="5" id="KW-1185">Reference proteome</keyword>
<dbReference type="GO" id="GO:0003677">
    <property type="term" value="F:DNA binding"/>
    <property type="evidence" value="ECO:0007669"/>
    <property type="project" value="UniProtKB-UniRule"/>
</dbReference>
<comment type="caution">
    <text evidence="4">The sequence shown here is derived from an EMBL/GenBank/DDBJ whole genome shotgun (WGS) entry which is preliminary data.</text>
</comment>
<dbReference type="GO" id="GO:0006355">
    <property type="term" value="P:regulation of DNA-templated transcription"/>
    <property type="evidence" value="ECO:0007669"/>
    <property type="project" value="InterPro"/>
</dbReference>
<dbReference type="GO" id="GO:0000160">
    <property type="term" value="P:phosphorelay signal transduction system"/>
    <property type="evidence" value="ECO:0007669"/>
    <property type="project" value="InterPro"/>
</dbReference>
<evidence type="ECO:0000313" key="5">
    <source>
        <dbReference type="Proteomes" id="UP000482155"/>
    </source>
</evidence>
<feature type="DNA-binding region" description="OmpR/PhoB-type" evidence="2">
    <location>
        <begin position="161"/>
        <end position="260"/>
    </location>
</feature>
<reference evidence="4 5" key="1">
    <citation type="submission" date="2020-02" db="EMBL/GenBank/DDBJ databases">
        <authorList>
            <person name="Kim M.K."/>
        </authorList>
    </citation>
    <scope>NUCLEOTIDE SEQUENCE [LARGE SCALE GENOMIC DNA]</scope>
    <source>
        <strain evidence="4 5">17J57-3</strain>
    </source>
</reference>
<evidence type="ECO:0000313" key="4">
    <source>
        <dbReference type="EMBL" id="NEX63062.1"/>
    </source>
</evidence>
<dbReference type="SMART" id="SM00862">
    <property type="entry name" value="Trans_reg_C"/>
    <property type="match status" value="1"/>
</dbReference>
<dbReference type="Proteomes" id="UP000482155">
    <property type="component" value="Unassembled WGS sequence"/>
</dbReference>
<dbReference type="EMBL" id="JAAIVB010000065">
    <property type="protein sequence ID" value="NEX63062.1"/>
    <property type="molecule type" value="Genomic_DNA"/>
</dbReference>
<dbReference type="SUPFAM" id="SSF46894">
    <property type="entry name" value="C-terminal effector domain of the bipartite response regulators"/>
    <property type="match status" value="1"/>
</dbReference>
<sequence length="305" mass="34857">MQTLTGYDKPEGEKVHINLKIIGKQLFRRLFEESKKEDSAFPRKFRRDELEWKLTYTTTDLTVSDLLCCEDVPSALLIEARNTAMISKIQTLEEELVSFLRRNSELSCTLAPVIFVFQSHESIGDTLDFPEFISDWVFWPVPVEDLSRRILSAFLRKRILKGLVRFGAVTLIPETRSIGYNDQSLRLTPTEYTLAEAFLRKMGTVIPFKDLVMLFQAAGKSTSPNNIRVAIFQLRSKLEALTRSRITLLNVYKQGYCLRQAIRRNTEDYALSVLAREAPLIRASKSADAGPCSSLFSDELEEPMD</sequence>
<proteinExistence type="predicted"/>
<feature type="domain" description="OmpR/PhoB-type" evidence="3">
    <location>
        <begin position="161"/>
        <end position="260"/>
    </location>
</feature>
<dbReference type="Pfam" id="PF00486">
    <property type="entry name" value="Trans_reg_C"/>
    <property type="match status" value="1"/>
</dbReference>
<gene>
    <name evidence="4" type="ORF">G3574_18415</name>
</gene>
<organism evidence="4 5">
    <name type="scientific">Noviherbaspirillum galbum</name>
    <dbReference type="NCBI Taxonomy" id="2709383"/>
    <lineage>
        <taxon>Bacteria</taxon>
        <taxon>Pseudomonadati</taxon>
        <taxon>Pseudomonadota</taxon>
        <taxon>Betaproteobacteria</taxon>
        <taxon>Burkholderiales</taxon>
        <taxon>Oxalobacteraceae</taxon>
        <taxon>Noviherbaspirillum</taxon>
    </lineage>
</organism>
<dbReference type="CDD" id="cd00383">
    <property type="entry name" value="trans_reg_C"/>
    <property type="match status" value="1"/>
</dbReference>
<dbReference type="InterPro" id="IPR036388">
    <property type="entry name" value="WH-like_DNA-bd_sf"/>
</dbReference>
<evidence type="ECO:0000256" key="1">
    <source>
        <dbReference type="ARBA" id="ARBA00023125"/>
    </source>
</evidence>
<accession>A0A6B3SX70</accession>
<dbReference type="RefSeq" id="WP_163966407.1">
    <property type="nucleotide sequence ID" value="NZ_JAAIVB010000065.1"/>
</dbReference>
<dbReference type="InterPro" id="IPR001867">
    <property type="entry name" value="OmpR/PhoB-type_DNA-bd"/>
</dbReference>
<dbReference type="AlphaFoldDB" id="A0A6B3SX70"/>
<name>A0A6B3SX70_9BURK</name>
<evidence type="ECO:0000256" key="2">
    <source>
        <dbReference type="PROSITE-ProRule" id="PRU01091"/>
    </source>
</evidence>
<keyword evidence="1 2" id="KW-0238">DNA-binding</keyword>